<accession>A0A4Y2LBZ2</accession>
<comment type="caution">
    <text evidence="1">The sequence shown here is derived from an EMBL/GenBank/DDBJ whole genome shotgun (WGS) entry which is preliminary data.</text>
</comment>
<name>A0A4Y2LBZ2_ARAVE</name>
<protein>
    <submittedName>
        <fullName evidence="1">Uncharacterized protein</fullName>
    </submittedName>
</protein>
<evidence type="ECO:0000313" key="2">
    <source>
        <dbReference type="Proteomes" id="UP000499080"/>
    </source>
</evidence>
<keyword evidence="2" id="KW-1185">Reference proteome</keyword>
<reference evidence="1 2" key="1">
    <citation type="journal article" date="2019" name="Sci. Rep.">
        <title>Orb-weaving spider Araneus ventricosus genome elucidates the spidroin gene catalogue.</title>
        <authorList>
            <person name="Kono N."/>
            <person name="Nakamura H."/>
            <person name="Ohtoshi R."/>
            <person name="Moran D.A.P."/>
            <person name="Shinohara A."/>
            <person name="Yoshida Y."/>
            <person name="Fujiwara M."/>
            <person name="Mori M."/>
            <person name="Tomita M."/>
            <person name="Arakawa K."/>
        </authorList>
    </citation>
    <scope>NUCLEOTIDE SEQUENCE [LARGE SCALE GENOMIC DNA]</scope>
</reference>
<evidence type="ECO:0000313" key="1">
    <source>
        <dbReference type="EMBL" id="GBN12062.1"/>
    </source>
</evidence>
<proteinExistence type="predicted"/>
<sequence>MAANSSHIKGWGVAKQCQCIRSLERCPDIGLATRHGNGTTCWNSTDHSPQVRSSSGSGFAKPHDVGTRLYHVQMHTLAQTDGFLVDGIPRVFSGILLLIYCYYRLYSSV</sequence>
<dbReference type="Proteomes" id="UP000499080">
    <property type="component" value="Unassembled WGS sequence"/>
</dbReference>
<dbReference type="AlphaFoldDB" id="A0A4Y2LBZ2"/>
<organism evidence="1 2">
    <name type="scientific">Araneus ventricosus</name>
    <name type="common">Orbweaver spider</name>
    <name type="synonym">Epeira ventricosa</name>
    <dbReference type="NCBI Taxonomy" id="182803"/>
    <lineage>
        <taxon>Eukaryota</taxon>
        <taxon>Metazoa</taxon>
        <taxon>Ecdysozoa</taxon>
        <taxon>Arthropoda</taxon>
        <taxon>Chelicerata</taxon>
        <taxon>Arachnida</taxon>
        <taxon>Araneae</taxon>
        <taxon>Araneomorphae</taxon>
        <taxon>Entelegynae</taxon>
        <taxon>Araneoidea</taxon>
        <taxon>Araneidae</taxon>
        <taxon>Araneus</taxon>
    </lineage>
</organism>
<gene>
    <name evidence="1" type="ORF">AVEN_190415_1</name>
</gene>
<dbReference type="EMBL" id="BGPR01005642">
    <property type="protein sequence ID" value="GBN12062.1"/>
    <property type="molecule type" value="Genomic_DNA"/>
</dbReference>